<sequence>MIIFVWNACGLNSPRAFNILQNHKRDSNPDIMFLMETRCKQAKLETWRSKLGFDGKLVVDSVGNSGGLCLFWSNAVEVDLLSYSSGHIDVRVRQCSKPIWRFSGFYGNPVPTQRKHYWTLLRRLAGMCNLPWLCIGDFNEILYESEKVGGLKKSWQQMSEFREALDDCSLEDMGFVGPAYTWCNKREGTEMILERLGRGICSHEWRLAFPHSVITHMEFWGSDHRSLVLEAMDSSMGAKVGLKNTNKRFYFEECWAQDHECQDIVNNSWLVDTGGNNTDVILKNIGSCGMQLKAWNILKRRNLRQDIRKTKGCPPRGLSICETRFLEGNYCPRTST</sequence>
<gene>
    <name evidence="2" type="ORF">Dsin_028107</name>
</gene>
<dbReference type="PANTHER" id="PTHR35218:SF9">
    <property type="entry name" value="ENDONUCLEASE_EXONUCLEASE_PHOSPHATASE DOMAIN-CONTAINING PROTEIN"/>
    <property type="match status" value="1"/>
</dbReference>
<name>A0AAE0DU82_9ROSI</name>
<dbReference type="EMBL" id="JANJYJ010000009">
    <property type="protein sequence ID" value="KAK3188546.1"/>
    <property type="molecule type" value="Genomic_DNA"/>
</dbReference>
<protein>
    <recommendedName>
        <fullName evidence="1">Endonuclease/exonuclease/phosphatase domain-containing protein</fullName>
    </recommendedName>
</protein>
<keyword evidence="3" id="KW-1185">Reference proteome</keyword>
<evidence type="ECO:0000259" key="1">
    <source>
        <dbReference type="Pfam" id="PF03372"/>
    </source>
</evidence>
<dbReference type="Gene3D" id="3.60.10.10">
    <property type="entry name" value="Endonuclease/exonuclease/phosphatase"/>
    <property type="match status" value="1"/>
</dbReference>
<comment type="caution">
    <text evidence="2">The sequence shown here is derived from an EMBL/GenBank/DDBJ whole genome shotgun (WGS) entry which is preliminary data.</text>
</comment>
<feature type="domain" description="Endonuclease/exonuclease/phosphatase" evidence="1">
    <location>
        <begin position="6"/>
        <end position="224"/>
    </location>
</feature>
<dbReference type="InterPro" id="IPR005135">
    <property type="entry name" value="Endo/exonuclease/phosphatase"/>
</dbReference>
<dbReference type="SUPFAM" id="SSF56219">
    <property type="entry name" value="DNase I-like"/>
    <property type="match status" value="1"/>
</dbReference>
<dbReference type="Pfam" id="PF03372">
    <property type="entry name" value="Exo_endo_phos"/>
    <property type="match status" value="1"/>
</dbReference>
<reference evidence="2" key="1">
    <citation type="journal article" date="2023" name="Plant J.">
        <title>Genome sequences and population genomics provide insights into the demographic history, inbreeding, and mutation load of two 'living fossil' tree species of Dipteronia.</title>
        <authorList>
            <person name="Feng Y."/>
            <person name="Comes H.P."/>
            <person name="Chen J."/>
            <person name="Zhu S."/>
            <person name="Lu R."/>
            <person name="Zhang X."/>
            <person name="Li P."/>
            <person name="Qiu J."/>
            <person name="Olsen K.M."/>
            <person name="Qiu Y."/>
        </authorList>
    </citation>
    <scope>NUCLEOTIDE SEQUENCE</scope>
    <source>
        <strain evidence="2">NBL</strain>
    </source>
</reference>
<dbReference type="InterPro" id="IPR036691">
    <property type="entry name" value="Endo/exonu/phosph_ase_sf"/>
</dbReference>
<organism evidence="2 3">
    <name type="scientific">Dipteronia sinensis</name>
    <dbReference type="NCBI Taxonomy" id="43782"/>
    <lineage>
        <taxon>Eukaryota</taxon>
        <taxon>Viridiplantae</taxon>
        <taxon>Streptophyta</taxon>
        <taxon>Embryophyta</taxon>
        <taxon>Tracheophyta</taxon>
        <taxon>Spermatophyta</taxon>
        <taxon>Magnoliopsida</taxon>
        <taxon>eudicotyledons</taxon>
        <taxon>Gunneridae</taxon>
        <taxon>Pentapetalae</taxon>
        <taxon>rosids</taxon>
        <taxon>malvids</taxon>
        <taxon>Sapindales</taxon>
        <taxon>Sapindaceae</taxon>
        <taxon>Hippocastanoideae</taxon>
        <taxon>Acereae</taxon>
        <taxon>Dipteronia</taxon>
    </lineage>
</organism>
<dbReference type="Proteomes" id="UP001281410">
    <property type="component" value="Unassembled WGS sequence"/>
</dbReference>
<evidence type="ECO:0000313" key="2">
    <source>
        <dbReference type="EMBL" id="KAK3188546.1"/>
    </source>
</evidence>
<dbReference type="AlphaFoldDB" id="A0AAE0DU82"/>
<proteinExistence type="predicted"/>
<dbReference type="GO" id="GO:0003824">
    <property type="term" value="F:catalytic activity"/>
    <property type="evidence" value="ECO:0007669"/>
    <property type="project" value="InterPro"/>
</dbReference>
<dbReference type="PANTHER" id="PTHR35218">
    <property type="entry name" value="RNASE H DOMAIN-CONTAINING PROTEIN"/>
    <property type="match status" value="1"/>
</dbReference>
<evidence type="ECO:0000313" key="3">
    <source>
        <dbReference type="Proteomes" id="UP001281410"/>
    </source>
</evidence>
<accession>A0AAE0DU82</accession>